<sequence length="129" mass="14162">MGDEKHLKIKPDAELPGRAGVGTLHRARGGRSGLLEHPGNGQRGGEGRERVEKEAETEAGPKVQERDHRGECGRPFGVHAGQEFAEGELWRAPEAIERTSASTWTVGLRSTWPRMCGCSKCWRNSKSMS</sequence>
<evidence type="ECO:0000256" key="1">
    <source>
        <dbReference type="SAM" id="MobiDB-lite"/>
    </source>
</evidence>
<protein>
    <submittedName>
        <fullName evidence="2">(northern house mosquito) hypothetical protein</fullName>
    </submittedName>
</protein>
<organism evidence="2">
    <name type="scientific">Culex pipiens</name>
    <name type="common">House mosquito</name>
    <dbReference type="NCBI Taxonomy" id="7175"/>
    <lineage>
        <taxon>Eukaryota</taxon>
        <taxon>Metazoa</taxon>
        <taxon>Ecdysozoa</taxon>
        <taxon>Arthropoda</taxon>
        <taxon>Hexapoda</taxon>
        <taxon>Insecta</taxon>
        <taxon>Pterygota</taxon>
        <taxon>Neoptera</taxon>
        <taxon>Endopterygota</taxon>
        <taxon>Diptera</taxon>
        <taxon>Nematocera</taxon>
        <taxon>Culicoidea</taxon>
        <taxon>Culicidae</taxon>
        <taxon>Culicinae</taxon>
        <taxon>Culicini</taxon>
        <taxon>Culex</taxon>
        <taxon>Culex</taxon>
    </lineage>
</organism>
<feature type="compositionally biased region" description="Basic and acidic residues" evidence="1">
    <location>
        <begin position="45"/>
        <end position="56"/>
    </location>
</feature>
<reference evidence="2" key="1">
    <citation type="submission" date="2021-05" db="EMBL/GenBank/DDBJ databases">
        <authorList>
            <person name="Alioto T."/>
            <person name="Alioto T."/>
            <person name="Gomez Garrido J."/>
        </authorList>
    </citation>
    <scope>NUCLEOTIDE SEQUENCE</scope>
</reference>
<name>A0A8D7ZUW1_CULPI</name>
<proteinExistence type="predicted"/>
<feature type="region of interest" description="Disordered" evidence="1">
    <location>
        <begin position="1"/>
        <end position="77"/>
    </location>
</feature>
<feature type="compositionally biased region" description="Basic and acidic residues" evidence="1">
    <location>
        <begin position="63"/>
        <end position="72"/>
    </location>
</feature>
<feature type="compositionally biased region" description="Basic and acidic residues" evidence="1">
    <location>
        <begin position="1"/>
        <end position="15"/>
    </location>
</feature>
<dbReference type="AlphaFoldDB" id="A0A8D7ZUW1"/>
<dbReference type="EMBL" id="HBUE01002257">
    <property type="protein sequence ID" value="CAG6444184.1"/>
    <property type="molecule type" value="Transcribed_RNA"/>
</dbReference>
<evidence type="ECO:0000313" key="2">
    <source>
        <dbReference type="EMBL" id="CAG6444184.1"/>
    </source>
</evidence>
<accession>A0A8D7ZUW1</accession>